<evidence type="ECO:0000313" key="3">
    <source>
        <dbReference type="Proteomes" id="UP000003374"/>
    </source>
</evidence>
<dbReference type="HOGENOM" id="CLU_124456_3_0_6"/>
<dbReference type="Pfam" id="PF13470">
    <property type="entry name" value="PIN_3"/>
    <property type="match status" value="1"/>
</dbReference>
<reference evidence="2 3" key="1">
    <citation type="submission" date="2006-02" db="EMBL/GenBank/DDBJ databases">
        <authorList>
            <person name="Waterbury J."/>
            <person name="Ferriera S."/>
            <person name="Johnson J."/>
            <person name="Kravitz S."/>
            <person name="Halpern A."/>
            <person name="Remington K."/>
            <person name="Beeson K."/>
            <person name="Tran B."/>
            <person name="Rogers Y.-H."/>
            <person name="Friedman R."/>
            <person name="Venter J.C."/>
        </authorList>
    </citation>
    <scope>NUCLEOTIDE SEQUENCE [LARGE SCALE GENOMIC DNA]</scope>
    <source>
        <strain evidence="2 3">Nb-231</strain>
    </source>
</reference>
<dbReference type="InterPro" id="IPR029060">
    <property type="entry name" value="PIN-like_dom_sf"/>
</dbReference>
<dbReference type="InterPro" id="IPR002716">
    <property type="entry name" value="PIN_dom"/>
</dbReference>
<dbReference type="eggNOG" id="COG2402">
    <property type="taxonomic scope" value="Bacteria"/>
</dbReference>
<name>A4BVT8_9GAMM</name>
<evidence type="ECO:0000313" key="2">
    <source>
        <dbReference type="EMBL" id="EAR20177.1"/>
    </source>
</evidence>
<proteinExistence type="predicted"/>
<dbReference type="Gene3D" id="3.40.50.1010">
    <property type="entry name" value="5'-nuclease"/>
    <property type="match status" value="1"/>
</dbReference>
<organism evidence="2 3">
    <name type="scientific">Nitrococcus mobilis Nb-231</name>
    <dbReference type="NCBI Taxonomy" id="314278"/>
    <lineage>
        <taxon>Bacteria</taxon>
        <taxon>Pseudomonadati</taxon>
        <taxon>Pseudomonadota</taxon>
        <taxon>Gammaproteobacteria</taxon>
        <taxon>Chromatiales</taxon>
        <taxon>Ectothiorhodospiraceae</taxon>
        <taxon>Nitrococcus</taxon>
    </lineage>
</organism>
<dbReference type="AlphaFoldDB" id="A4BVT8"/>
<accession>A4BVT8</accession>
<sequence length="136" mass="14991">MILVDLNVLLDVVQKREPHYRASAAVLEAIIKGDVEGAFPAHGTTTVHYIVARYQDRAVADKAVDWLLRYFRIAPVRREELLRARALGWGDFEDAVVAAAAESIGCTAIVTRNIGDFADSPVEALTPEEFLLRNGT</sequence>
<protein>
    <submittedName>
        <fullName evidence="2">PIN domain protein, putative</fullName>
    </submittedName>
</protein>
<dbReference type="OrthoDB" id="9787727at2"/>
<dbReference type="STRING" id="314278.NB231_01594"/>
<dbReference type="EMBL" id="AAOF01000032">
    <property type="protein sequence ID" value="EAR20177.1"/>
    <property type="molecule type" value="Genomic_DNA"/>
</dbReference>
<comment type="caution">
    <text evidence="2">The sequence shown here is derived from an EMBL/GenBank/DDBJ whole genome shotgun (WGS) entry which is preliminary data.</text>
</comment>
<evidence type="ECO:0000259" key="1">
    <source>
        <dbReference type="Pfam" id="PF13470"/>
    </source>
</evidence>
<dbReference type="RefSeq" id="WP_004999199.1">
    <property type="nucleotide sequence ID" value="NZ_CH672427.1"/>
</dbReference>
<dbReference type="SUPFAM" id="SSF88723">
    <property type="entry name" value="PIN domain-like"/>
    <property type="match status" value="1"/>
</dbReference>
<gene>
    <name evidence="2" type="ORF">NB231_01594</name>
</gene>
<feature type="domain" description="PIN" evidence="1">
    <location>
        <begin position="2"/>
        <end position="114"/>
    </location>
</feature>
<dbReference type="Proteomes" id="UP000003374">
    <property type="component" value="Unassembled WGS sequence"/>
</dbReference>
<keyword evidence="3" id="KW-1185">Reference proteome</keyword>